<dbReference type="Proteomes" id="UP000315540">
    <property type="component" value="Unassembled WGS sequence"/>
</dbReference>
<dbReference type="EMBL" id="VFWZ01000006">
    <property type="protein sequence ID" value="TPN83945.1"/>
    <property type="molecule type" value="Genomic_DNA"/>
</dbReference>
<sequence>MANTHLIGKQIMHLEVNSSKNPHELQQKMSQLVWTTLTPKLNALFDTLVGENEVIRFDTIEIDIGYFDLENLDVTKMINTIIDLLEKEIRDRLFTREGMSRSFRRKENNDISNSFNHSRNNFSVKDHSKDRFKKHKDRFQSGTDHKTTNDKALSTLEKRQSLQDYHFTAWLHWLEKGNLPSYSILPNEDWIVSVLEILATETIAILKLAEKIKEHPLALQRLILQHSRKDLQSIVEVYTGLTQKQVSQFFEELEIIFKSSFVQEKLKTSFRALEIKLWKQIFEMVILKREKKDSISIHIALLSYLKKIYKNDFETVIIHAITGDNTKKGVQEDSLLFKLITQEWSAHQKQEKTASAEEKVADKELSKPREEQSEIQEEHDIEELNPSAEYQNSKGEDEIITSQDHTDKTTEDSIAKEDEWILQEEEFTNEQLESPQFFNNAGVVLVHPFLHSFFRKLELIQGKDFKNFSARSKAVLLLHFLATGEEKPKEYDMVLPKFLCEMPVNMPLDHTLEITEDEKHEAEHLLQAAIEHWGVLGGTSPDGLRQGFLGRQGKLEKEQTGWKLYVEHNALDILLDRLPWNINIVKLLWMEEILKVEWR</sequence>
<dbReference type="AlphaFoldDB" id="A0A504J5U6"/>
<dbReference type="InterPro" id="IPR045538">
    <property type="entry name" value="CIS_TMP"/>
</dbReference>
<reference evidence="2 3" key="1">
    <citation type="submission" date="2019-06" db="EMBL/GenBank/DDBJ databases">
        <authorList>
            <person name="Meng X."/>
        </authorList>
    </citation>
    <scope>NUCLEOTIDE SEQUENCE [LARGE SCALE GENOMIC DNA]</scope>
    <source>
        <strain evidence="2 3">M625</strain>
    </source>
</reference>
<dbReference type="RefSeq" id="WP_140595253.1">
    <property type="nucleotide sequence ID" value="NZ_VFWZ01000006.1"/>
</dbReference>
<gene>
    <name evidence="2" type="ORF">FHK87_18445</name>
</gene>
<feature type="region of interest" description="Disordered" evidence="1">
    <location>
        <begin position="348"/>
        <end position="414"/>
    </location>
</feature>
<protein>
    <submittedName>
        <fullName evidence="2">Uncharacterized protein</fullName>
    </submittedName>
</protein>
<comment type="caution">
    <text evidence="2">The sequence shown here is derived from an EMBL/GenBank/DDBJ whole genome shotgun (WGS) entry which is preliminary data.</text>
</comment>
<proteinExistence type="predicted"/>
<organism evidence="2 3">
    <name type="scientific">Aquimarina algicola</name>
    <dbReference type="NCBI Taxonomy" id="2589995"/>
    <lineage>
        <taxon>Bacteria</taxon>
        <taxon>Pseudomonadati</taxon>
        <taxon>Bacteroidota</taxon>
        <taxon>Flavobacteriia</taxon>
        <taxon>Flavobacteriales</taxon>
        <taxon>Flavobacteriaceae</taxon>
        <taxon>Aquimarina</taxon>
    </lineage>
</organism>
<name>A0A504J5U6_9FLAO</name>
<dbReference type="OrthoDB" id="1488184at2"/>
<accession>A0A504J5U6</accession>
<evidence type="ECO:0000256" key="1">
    <source>
        <dbReference type="SAM" id="MobiDB-lite"/>
    </source>
</evidence>
<keyword evidence="3" id="KW-1185">Reference proteome</keyword>
<feature type="compositionally biased region" description="Basic and acidic residues" evidence="1">
    <location>
        <begin position="348"/>
        <end position="378"/>
    </location>
</feature>
<dbReference type="Pfam" id="PF19268">
    <property type="entry name" value="CIS_TMP"/>
    <property type="match status" value="1"/>
</dbReference>
<feature type="compositionally biased region" description="Basic and acidic residues" evidence="1">
    <location>
        <begin position="404"/>
        <end position="414"/>
    </location>
</feature>
<feature type="region of interest" description="Disordered" evidence="1">
    <location>
        <begin position="109"/>
        <end position="150"/>
    </location>
</feature>
<evidence type="ECO:0000313" key="3">
    <source>
        <dbReference type="Proteomes" id="UP000315540"/>
    </source>
</evidence>
<evidence type="ECO:0000313" key="2">
    <source>
        <dbReference type="EMBL" id="TPN83945.1"/>
    </source>
</evidence>
<feature type="compositionally biased region" description="Low complexity" evidence="1">
    <location>
        <begin position="112"/>
        <end position="123"/>
    </location>
</feature>